<evidence type="ECO:0000313" key="1">
    <source>
        <dbReference type="EMBL" id="MBC8434486.1"/>
    </source>
</evidence>
<dbReference type="Proteomes" id="UP000605201">
    <property type="component" value="Unassembled WGS sequence"/>
</dbReference>
<proteinExistence type="predicted"/>
<dbReference type="EMBL" id="JACNIG010000447">
    <property type="protein sequence ID" value="MBC8434486.1"/>
    <property type="molecule type" value="Genomic_DNA"/>
</dbReference>
<protein>
    <submittedName>
        <fullName evidence="1">Uncharacterized protein</fullName>
    </submittedName>
</protein>
<accession>A0A8J6P8S8</accession>
<sequence length="60" mass="7143">MNKSDKNEAHMILKKIMWDYDIDPGEIYDFICGGRDKRYHFSNSSKVDNADPYYYIAVLF</sequence>
<organism evidence="1 2">
    <name type="scientific">Candidatus Desulfatibia vada</name>
    <dbReference type="NCBI Taxonomy" id="2841696"/>
    <lineage>
        <taxon>Bacteria</taxon>
        <taxon>Pseudomonadati</taxon>
        <taxon>Thermodesulfobacteriota</taxon>
        <taxon>Desulfobacteria</taxon>
        <taxon>Desulfobacterales</taxon>
        <taxon>Desulfobacterales incertae sedis</taxon>
        <taxon>Candidatus Desulfatibia</taxon>
    </lineage>
</organism>
<reference evidence="1 2" key="1">
    <citation type="submission" date="2020-08" db="EMBL/GenBank/DDBJ databases">
        <title>Bridging the membrane lipid divide: bacteria of the FCB group superphylum have the potential to synthesize archaeal ether lipids.</title>
        <authorList>
            <person name="Villanueva L."/>
            <person name="Von Meijenfeldt F.A.B."/>
            <person name="Westbye A.B."/>
            <person name="Yadav S."/>
            <person name="Hopmans E.C."/>
            <person name="Dutilh B.E."/>
            <person name="Sinninghe Damste J.S."/>
        </authorList>
    </citation>
    <scope>NUCLEOTIDE SEQUENCE [LARGE SCALE GENOMIC DNA]</scope>
    <source>
        <strain evidence="1">NIOZ-UU17</strain>
    </source>
</reference>
<evidence type="ECO:0000313" key="2">
    <source>
        <dbReference type="Proteomes" id="UP000605201"/>
    </source>
</evidence>
<gene>
    <name evidence="1" type="ORF">H8D96_21465</name>
</gene>
<dbReference type="AlphaFoldDB" id="A0A8J6P8S8"/>
<comment type="caution">
    <text evidence="1">The sequence shown here is derived from an EMBL/GenBank/DDBJ whole genome shotgun (WGS) entry which is preliminary data.</text>
</comment>
<name>A0A8J6P8S8_9BACT</name>